<proteinExistence type="predicted"/>
<dbReference type="SUPFAM" id="SSF51445">
    <property type="entry name" value="(Trans)glycosidases"/>
    <property type="match status" value="1"/>
</dbReference>
<sequence>MAGAGSTALAACGGGGIADEGTNVASVSKAATTASPDGTTIPSATSIVDSAGNVWTLVSNRVTRNGTSVATGSAKPLTLILWYGGVIYAQNADGIWYKNGSPWTSLGANDPRPKTNAASLFYGMNGHMAYNSGIYKTTTPAAQLALLQDLGAGIYRCDTAGAGMSQVLADALNGAFKGSGVQILPVLNPISAGWNITSTESAAYTLGYNLGVNCTKPLKGLVKYVECGNECDVPLKIGGNGASCADWSPAYWPSFRGVIRGMIDGVKAVDPTIQVGVNVGIPMAYRALQMLWNGISPDGTADGVGGAALVRWDITMYHWYKSSYDILYAGGPARVDIPQVLKDSFGMPIWLTEFGWSGSLDTPDTAAAYVTKAMTQYKSIKDKYNIQCIMMYCVIDPNYGLIQADGVTKNPAYSAYKNFVAANPV</sequence>
<accession>A0A158K3H6</accession>
<name>A0A158K3H6_9BURK</name>
<organism evidence="1 2">
    <name type="scientific">Caballeronia telluris</name>
    <dbReference type="NCBI Taxonomy" id="326475"/>
    <lineage>
        <taxon>Bacteria</taxon>
        <taxon>Pseudomonadati</taxon>
        <taxon>Pseudomonadota</taxon>
        <taxon>Betaproteobacteria</taxon>
        <taxon>Burkholderiales</taxon>
        <taxon>Burkholderiaceae</taxon>
        <taxon>Caballeronia</taxon>
    </lineage>
</organism>
<dbReference type="STRING" id="326475.AWB66_05124"/>
<comment type="caution">
    <text evidence="1">The sequence shown here is derived from an EMBL/GenBank/DDBJ whole genome shotgun (WGS) entry which is preliminary data.</text>
</comment>
<evidence type="ECO:0000313" key="2">
    <source>
        <dbReference type="Proteomes" id="UP000054717"/>
    </source>
</evidence>
<protein>
    <recommendedName>
        <fullName evidence="3">Asl1-like glycosyl hydrolase catalytic domain-containing protein</fullName>
    </recommendedName>
</protein>
<dbReference type="InterPro" id="IPR017853">
    <property type="entry name" value="GH"/>
</dbReference>
<dbReference type="Proteomes" id="UP000054717">
    <property type="component" value="Unassembled WGS sequence"/>
</dbReference>
<evidence type="ECO:0008006" key="3">
    <source>
        <dbReference type="Google" id="ProtNLM"/>
    </source>
</evidence>
<reference evidence="1" key="1">
    <citation type="submission" date="2016-01" db="EMBL/GenBank/DDBJ databases">
        <authorList>
            <person name="Peeters Charlotte."/>
        </authorList>
    </citation>
    <scope>NUCLEOTIDE SEQUENCE</scope>
    <source>
        <strain evidence="1">LMG 22936</strain>
    </source>
</reference>
<keyword evidence="2" id="KW-1185">Reference proteome</keyword>
<evidence type="ECO:0000313" key="1">
    <source>
        <dbReference type="EMBL" id="SAL75070.1"/>
    </source>
</evidence>
<dbReference type="AlphaFoldDB" id="A0A158K3H6"/>
<gene>
    <name evidence="1" type="ORF">AWB66_05124</name>
</gene>
<dbReference type="Gene3D" id="3.20.20.80">
    <property type="entry name" value="Glycosidases"/>
    <property type="match status" value="1"/>
</dbReference>
<dbReference type="EMBL" id="FCNZ02000025">
    <property type="protein sequence ID" value="SAL75070.1"/>
    <property type="molecule type" value="Genomic_DNA"/>
</dbReference>